<dbReference type="Pfam" id="PF07883">
    <property type="entry name" value="Cupin_2"/>
    <property type="match status" value="1"/>
</dbReference>
<evidence type="ECO:0000313" key="5">
    <source>
        <dbReference type="EMBL" id="MPL80219.1"/>
    </source>
</evidence>
<keyword evidence="1" id="KW-0805">Transcription regulation</keyword>
<dbReference type="GO" id="GO:0005829">
    <property type="term" value="C:cytosol"/>
    <property type="evidence" value="ECO:0007669"/>
    <property type="project" value="TreeGrafter"/>
</dbReference>
<name>A0A644UMU5_9ZZZZ</name>
<keyword evidence="3" id="KW-0804">Transcription</keyword>
<dbReference type="SMART" id="SM00530">
    <property type="entry name" value="HTH_XRE"/>
    <property type="match status" value="1"/>
</dbReference>
<gene>
    <name evidence="5" type="primary">sutR_3</name>
    <name evidence="5" type="ORF">SDC9_26115</name>
</gene>
<dbReference type="PROSITE" id="PS50943">
    <property type="entry name" value="HTH_CROC1"/>
    <property type="match status" value="1"/>
</dbReference>
<dbReference type="AlphaFoldDB" id="A0A644UMU5"/>
<dbReference type="InterPro" id="IPR011051">
    <property type="entry name" value="RmlC_Cupin_sf"/>
</dbReference>
<dbReference type="InterPro" id="IPR013096">
    <property type="entry name" value="Cupin_2"/>
</dbReference>
<dbReference type="Gene3D" id="2.60.120.10">
    <property type="entry name" value="Jelly Rolls"/>
    <property type="match status" value="1"/>
</dbReference>
<accession>A0A644UMU5</accession>
<dbReference type="GO" id="GO:0003677">
    <property type="term" value="F:DNA binding"/>
    <property type="evidence" value="ECO:0007669"/>
    <property type="project" value="UniProtKB-KW"/>
</dbReference>
<dbReference type="PANTHER" id="PTHR46797">
    <property type="entry name" value="HTH-TYPE TRANSCRIPTIONAL REGULATOR"/>
    <property type="match status" value="1"/>
</dbReference>
<reference evidence="5" key="1">
    <citation type="submission" date="2019-08" db="EMBL/GenBank/DDBJ databases">
        <authorList>
            <person name="Kucharzyk K."/>
            <person name="Murdoch R.W."/>
            <person name="Higgins S."/>
            <person name="Loffler F."/>
        </authorList>
    </citation>
    <scope>NUCLEOTIDE SEQUENCE</scope>
</reference>
<feature type="domain" description="HTH cro/C1-type" evidence="4">
    <location>
        <begin position="18"/>
        <end position="72"/>
    </location>
</feature>
<dbReference type="SUPFAM" id="SSF47413">
    <property type="entry name" value="lambda repressor-like DNA-binding domains"/>
    <property type="match status" value="1"/>
</dbReference>
<sequence>MQEQSSVENLNEIISGNLKRLRREKELTLDALAEMTGVSKSMLGQIERGESAPSVATLWKISMGMKISFTSLMVENKQEAQIIDNGDIEPLTNGDDSFKLYPVFPFEPGRNFEILTIEMQPGAESLSMPHDPGTEEFVMVYSGQMTLLVGEAVYTLNANQSIRYEADKKHGYANRGKDLVKLCMVIYYA</sequence>
<evidence type="ECO:0000259" key="4">
    <source>
        <dbReference type="PROSITE" id="PS50943"/>
    </source>
</evidence>
<dbReference type="InterPro" id="IPR050807">
    <property type="entry name" value="TransReg_Diox_bact_type"/>
</dbReference>
<dbReference type="Pfam" id="PF01381">
    <property type="entry name" value="HTH_3"/>
    <property type="match status" value="1"/>
</dbReference>
<dbReference type="GO" id="GO:0003700">
    <property type="term" value="F:DNA-binding transcription factor activity"/>
    <property type="evidence" value="ECO:0007669"/>
    <property type="project" value="TreeGrafter"/>
</dbReference>
<evidence type="ECO:0000256" key="3">
    <source>
        <dbReference type="ARBA" id="ARBA00023163"/>
    </source>
</evidence>
<evidence type="ECO:0000256" key="1">
    <source>
        <dbReference type="ARBA" id="ARBA00023015"/>
    </source>
</evidence>
<dbReference type="InterPro" id="IPR010982">
    <property type="entry name" value="Lambda_DNA-bd_dom_sf"/>
</dbReference>
<dbReference type="Gene3D" id="1.10.260.40">
    <property type="entry name" value="lambda repressor-like DNA-binding domains"/>
    <property type="match status" value="1"/>
</dbReference>
<dbReference type="CDD" id="cd00093">
    <property type="entry name" value="HTH_XRE"/>
    <property type="match status" value="1"/>
</dbReference>
<dbReference type="InterPro" id="IPR014710">
    <property type="entry name" value="RmlC-like_jellyroll"/>
</dbReference>
<protein>
    <submittedName>
        <fullName evidence="5">HTH-type transcriptional regulator SutR</fullName>
    </submittedName>
</protein>
<dbReference type="EMBL" id="VSSQ01000135">
    <property type="protein sequence ID" value="MPL80219.1"/>
    <property type="molecule type" value="Genomic_DNA"/>
</dbReference>
<comment type="caution">
    <text evidence="5">The sequence shown here is derived from an EMBL/GenBank/DDBJ whole genome shotgun (WGS) entry which is preliminary data.</text>
</comment>
<proteinExistence type="predicted"/>
<dbReference type="PANTHER" id="PTHR46797:SF23">
    <property type="entry name" value="HTH-TYPE TRANSCRIPTIONAL REGULATOR SUTR"/>
    <property type="match status" value="1"/>
</dbReference>
<dbReference type="InterPro" id="IPR001387">
    <property type="entry name" value="Cro/C1-type_HTH"/>
</dbReference>
<dbReference type="SUPFAM" id="SSF51182">
    <property type="entry name" value="RmlC-like cupins"/>
    <property type="match status" value="1"/>
</dbReference>
<organism evidence="5">
    <name type="scientific">bioreactor metagenome</name>
    <dbReference type="NCBI Taxonomy" id="1076179"/>
    <lineage>
        <taxon>unclassified sequences</taxon>
        <taxon>metagenomes</taxon>
        <taxon>ecological metagenomes</taxon>
    </lineage>
</organism>
<evidence type="ECO:0000256" key="2">
    <source>
        <dbReference type="ARBA" id="ARBA00023125"/>
    </source>
</evidence>
<dbReference type="CDD" id="cd02209">
    <property type="entry name" value="cupin_XRE_C"/>
    <property type="match status" value="1"/>
</dbReference>
<keyword evidence="2" id="KW-0238">DNA-binding</keyword>